<proteinExistence type="predicted"/>
<feature type="compositionally biased region" description="Basic and acidic residues" evidence="2">
    <location>
        <begin position="980"/>
        <end position="993"/>
    </location>
</feature>
<feature type="region of interest" description="Disordered" evidence="2">
    <location>
        <begin position="1155"/>
        <end position="1215"/>
    </location>
</feature>
<gene>
    <name evidence="5" type="ORF">OUZ56_031136</name>
</gene>
<feature type="compositionally biased region" description="Polar residues" evidence="2">
    <location>
        <begin position="873"/>
        <end position="885"/>
    </location>
</feature>
<comment type="caution">
    <text evidence="5">The sequence shown here is derived from an EMBL/GenBank/DDBJ whole genome shotgun (WGS) entry which is preliminary data.</text>
</comment>
<dbReference type="EMBL" id="JAOYFB010000005">
    <property type="protein sequence ID" value="KAK4016180.1"/>
    <property type="molecule type" value="Genomic_DNA"/>
</dbReference>
<dbReference type="Proteomes" id="UP001234178">
    <property type="component" value="Unassembled WGS sequence"/>
</dbReference>
<evidence type="ECO:0000256" key="2">
    <source>
        <dbReference type="SAM" id="MobiDB-lite"/>
    </source>
</evidence>
<feature type="region of interest" description="Disordered" evidence="2">
    <location>
        <begin position="517"/>
        <end position="551"/>
    </location>
</feature>
<keyword evidence="1" id="KW-0597">Phosphoprotein</keyword>
<feature type="compositionally biased region" description="Low complexity" evidence="2">
    <location>
        <begin position="358"/>
        <end position="370"/>
    </location>
</feature>
<accession>A0ABQ9ZU81</accession>
<feature type="region of interest" description="Disordered" evidence="2">
    <location>
        <begin position="649"/>
        <end position="930"/>
    </location>
</feature>
<feature type="domain" description="Hpc2-related" evidence="3">
    <location>
        <begin position="118"/>
        <end position="169"/>
    </location>
</feature>
<feature type="region of interest" description="Disordered" evidence="2">
    <location>
        <begin position="1021"/>
        <end position="1139"/>
    </location>
</feature>
<evidence type="ECO:0008006" key="7">
    <source>
        <dbReference type="Google" id="ProtNLM"/>
    </source>
</evidence>
<keyword evidence="6" id="KW-1185">Reference proteome</keyword>
<dbReference type="PANTHER" id="PTHR21669:SF28">
    <property type="entry name" value="YEMANUCLEIN"/>
    <property type="match status" value="1"/>
</dbReference>
<dbReference type="InterPro" id="IPR014840">
    <property type="entry name" value="HRD"/>
</dbReference>
<feature type="compositionally biased region" description="Basic and acidic residues" evidence="2">
    <location>
        <begin position="785"/>
        <end position="797"/>
    </location>
</feature>
<dbReference type="PANTHER" id="PTHR21669">
    <property type="entry name" value="CAPZ-INTERACTING PROTEIN AND RELATED PROTEINS"/>
    <property type="match status" value="1"/>
</dbReference>
<feature type="compositionally biased region" description="Low complexity" evidence="2">
    <location>
        <begin position="914"/>
        <end position="930"/>
    </location>
</feature>
<feature type="compositionally biased region" description="Basic and acidic residues" evidence="2">
    <location>
        <begin position="329"/>
        <end position="340"/>
    </location>
</feature>
<name>A0ABQ9ZU81_9CRUS</name>
<dbReference type="InterPro" id="IPR026947">
    <property type="entry name" value="UBN_middle_dom"/>
</dbReference>
<feature type="compositionally biased region" description="Basic and acidic residues" evidence="2">
    <location>
        <begin position="667"/>
        <end position="678"/>
    </location>
</feature>
<evidence type="ECO:0000259" key="3">
    <source>
        <dbReference type="Pfam" id="PF08729"/>
    </source>
</evidence>
<protein>
    <recommendedName>
        <fullName evidence="7">Ubinuclein-2</fullName>
    </recommendedName>
</protein>
<evidence type="ECO:0000313" key="6">
    <source>
        <dbReference type="Proteomes" id="UP001234178"/>
    </source>
</evidence>
<dbReference type="Pfam" id="PF14075">
    <property type="entry name" value="UBN_AB"/>
    <property type="match status" value="1"/>
</dbReference>
<feature type="compositionally biased region" description="Polar residues" evidence="2">
    <location>
        <begin position="758"/>
        <end position="784"/>
    </location>
</feature>
<feature type="compositionally biased region" description="Polar residues" evidence="2">
    <location>
        <begin position="1027"/>
        <end position="1075"/>
    </location>
</feature>
<evidence type="ECO:0000256" key="1">
    <source>
        <dbReference type="ARBA" id="ARBA00022553"/>
    </source>
</evidence>
<feature type="compositionally biased region" description="Polar residues" evidence="2">
    <location>
        <begin position="1094"/>
        <end position="1126"/>
    </location>
</feature>
<feature type="region of interest" description="Disordered" evidence="2">
    <location>
        <begin position="317"/>
        <end position="402"/>
    </location>
</feature>
<feature type="region of interest" description="Disordered" evidence="2">
    <location>
        <begin position="955"/>
        <end position="1000"/>
    </location>
</feature>
<dbReference type="Pfam" id="PF08729">
    <property type="entry name" value="HUN"/>
    <property type="match status" value="1"/>
</dbReference>
<feature type="compositionally biased region" description="Polar residues" evidence="2">
    <location>
        <begin position="839"/>
        <end position="862"/>
    </location>
</feature>
<feature type="compositionally biased region" description="Acidic residues" evidence="2">
    <location>
        <begin position="371"/>
        <end position="384"/>
    </location>
</feature>
<sequence>MSEPKRIALIPLAASAADAVQPLPTTKKDKKSSAVIVKTHRFSLTLPDSTEKSCPEFNFADLISSLTKKKESHATNGSTPAVSAGPLLDPFAEDDEDQLRGIAKKFEEKYGLPVAKKKKSRKYDDYVDLGAGYDENDPFIDNTDAYDEIVPAEVTTAHGGFYINSGALEFKPVEKRSDSESESESESSESESEDSLSEASTTPISTNKKRRVIESDDDDSPEEIQLNGSEGEETEAKKKKLRLDDSGSVQQAKRKKVSSPLDTAVIGEASSVSSKKPRPSVKELLQQKRELEKATPEIVEKLVTKNLNNNVPVAPTAVVTTPPVAKDVLQLKRDKEREVVDLSVGSKPTPETAVVTTDSSSDSSDSSSDSSESESGGDEDEDGRDADVMKGENDPDAKLPNNLTPATLAVIEDIKKAAASSDQQGKCRFFSTEINRLLLAIELQARQYSCSKRQAIYSHLAGFLPCTKHTLLKRAKNLVLEDVESKLKPAIKKLQLSVEKVIAEQIERHATQCQRLADAKDPELEPAGGTDDEDKKPEKSNKQPQPRRRFQWSKEMRSILNQVVYLKAECFNWSKLRKETAAEYLLRFLDSEIRLLWPKGWMTAKILFKESQEAHSFVTSKSKLNPAIKKPSIPRSGLVDALALPSPVAPSTLSQNATNTPPSSVSKEIKKSQLKDRMLSATAQPLVRQDSNSVHHRSDSAPNLSSGKAEKSRSEVNVPTVRPDNGAKLDVTKHRPRPDPTCSAARTEIHHITKDANKSSFRQSESPHSTNHSRVTEANQTNNSKSDHSSDLVKPKSEGATSKANPVQVRSDLGMVKSDAPQSTKPNKVDSIKPRHDSNSVSRGTESNKQSRSDSAASSEVKLNSVLRGPDSGKQSRWDNASSSEVKIRFDHGQTVTKVEPAQNKVDVIPSDGNSTSNSKVSKTSKPAPTVSASLASSLASFVDSGLRWTDSTPGVLDLSDDQQQPRLASKAADLSSTRADSHFVKDPVPKSEETEDQESLLQRDLAMVLEEISQITRLVEGKDLTQPPQMTKSSDSRTKSVIKTTGSLSTSHMPASAPSLTSNPASRSSTTSGSALPPKLTAATRTPPPIVSTPVSRISSSPTGANSSVQLISPTHSSRTMSPVSSDHLKSGSGQGKYNSSISKLLLSEFMMTPPTAHSSSRHAGDFFNSGHLSPEKRKPDAISNQQSLPPLPAHQQHVSTNSIPRSSPNSMYRNYPASTAQVVSTPTSTLAMRSSHSIESLIQVCSK</sequence>
<feature type="compositionally biased region" description="Polar residues" evidence="2">
    <location>
        <begin position="649"/>
        <end position="666"/>
    </location>
</feature>
<feature type="region of interest" description="Disordered" evidence="2">
    <location>
        <begin position="70"/>
        <end position="92"/>
    </location>
</feature>
<feature type="compositionally biased region" description="Basic and acidic residues" evidence="2">
    <location>
        <begin position="747"/>
        <end position="757"/>
    </location>
</feature>
<feature type="domain" description="Ubinuclein middle" evidence="4">
    <location>
        <begin position="399"/>
        <end position="609"/>
    </location>
</feature>
<feature type="compositionally biased region" description="Basic and acidic residues" evidence="2">
    <location>
        <begin position="827"/>
        <end position="838"/>
    </location>
</feature>
<evidence type="ECO:0000313" key="5">
    <source>
        <dbReference type="EMBL" id="KAK4016180.1"/>
    </source>
</evidence>
<feature type="compositionally biased region" description="Basic and acidic residues" evidence="2">
    <location>
        <begin position="385"/>
        <end position="397"/>
    </location>
</feature>
<reference evidence="5 6" key="1">
    <citation type="journal article" date="2023" name="Nucleic Acids Res.">
        <title>The hologenome of Daphnia magna reveals possible DNA methylation and microbiome-mediated evolution of the host genome.</title>
        <authorList>
            <person name="Chaturvedi A."/>
            <person name="Li X."/>
            <person name="Dhandapani V."/>
            <person name="Marshall H."/>
            <person name="Kissane S."/>
            <person name="Cuenca-Cambronero M."/>
            <person name="Asole G."/>
            <person name="Calvet F."/>
            <person name="Ruiz-Romero M."/>
            <person name="Marangio P."/>
            <person name="Guigo R."/>
            <person name="Rago D."/>
            <person name="Mirbahai L."/>
            <person name="Eastwood N."/>
            <person name="Colbourne J.K."/>
            <person name="Zhou J."/>
            <person name="Mallon E."/>
            <person name="Orsini L."/>
        </authorList>
    </citation>
    <scope>NUCLEOTIDE SEQUENCE [LARGE SCALE GENOMIC DNA]</scope>
    <source>
        <strain evidence="5">LRV0_1</strain>
    </source>
</reference>
<evidence type="ECO:0000259" key="4">
    <source>
        <dbReference type="Pfam" id="PF14075"/>
    </source>
</evidence>
<feature type="region of interest" description="Disordered" evidence="2">
    <location>
        <begin position="171"/>
        <end position="288"/>
    </location>
</feature>
<organism evidence="5 6">
    <name type="scientific">Daphnia magna</name>
    <dbReference type="NCBI Taxonomy" id="35525"/>
    <lineage>
        <taxon>Eukaryota</taxon>
        <taxon>Metazoa</taxon>
        <taxon>Ecdysozoa</taxon>
        <taxon>Arthropoda</taxon>
        <taxon>Crustacea</taxon>
        <taxon>Branchiopoda</taxon>
        <taxon>Diplostraca</taxon>
        <taxon>Cladocera</taxon>
        <taxon>Anomopoda</taxon>
        <taxon>Daphniidae</taxon>
        <taxon>Daphnia</taxon>
    </lineage>
</organism>
<feature type="compositionally biased region" description="Acidic residues" evidence="2">
    <location>
        <begin position="180"/>
        <end position="196"/>
    </location>
</feature>
<feature type="compositionally biased region" description="Polar residues" evidence="2">
    <location>
        <begin position="1198"/>
        <end position="1215"/>
    </location>
</feature>